<accession>A0A1M4ZXE3</accession>
<dbReference type="STRING" id="1122155.SAMN02745158_02948"/>
<evidence type="ECO:0000313" key="2">
    <source>
        <dbReference type="Proteomes" id="UP000184245"/>
    </source>
</evidence>
<name>A0A1M4ZXE3_9CLOT</name>
<dbReference type="InterPro" id="IPR032710">
    <property type="entry name" value="NTF2-like_dom_sf"/>
</dbReference>
<dbReference type="AlphaFoldDB" id="A0A1M4ZXE3"/>
<keyword evidence="2" id="KW-1185">Reference proteome</keyword>
<protein>
    <submittedName>
        <fullName evidence="1">Uncharacterized protein</fullName>
    </submittedName>
</protein>
<proteinExistence type="predicted"/>
<dbReference type="OrthoDB" id="4774268at2"/>
<dbReference type="RefSeq" id="WP_072853090.1">
    <property type="nucleotide sequence ID" value="NZ_FQVI01000017.1"/>
</dbReference>
<dbReference type="EMBL" id="FQVI01000017">
    <property type="protein sequence ID" value="SHF22713.1"/>
    <property type="molecule type" value="Genomic_DNA"/>
</dbReference>
<sequence>MTAELNKYTYEEIEAFGKKIHDVMLEARKTGQYVVANEAILDDNVVYEWALGPTLPAYVANGKDAVMRNALGAEMAGVDGWKYPWGDYWVDPEKGVLIYNWKMISPWERSDGTFYAANGYGYSFHTYAGNGRTKHKTDICESQMLQYCHAEGVAGGFANEAMREKVKMRRTRETMALENWIEHLEELREEYGYKE</sequence>
<dbReference type="SUPFAM" id="SSF54427">
    <property type="entry name" value="NTF2-like"/>
    <property type="match status" value="1"/>
</dbReference>
<evidence type="ECO:0000313" key="1">
    <source>
        <dbReference type="EMBL" id="SHF22713.1"/>
    </source>
</evidence>
<gene>
    <name evidence="1" type="ORF">SAMN02745158_02948</name>
</gene>
<dbReference type="Proteomes" id="UP000184245">
    <property type="component" value="Unassembled WGS sequence"/>
</dbReference>
<organism evidence="1 2">
    <name type="scientific">Lactonifactor longoviformis DSM 17459</name>
    <dbReference type="NCBI Taxonomy" id="1122155"/>
    <lineage>
        <taxon>Bacteria</taxon>
        <taxon>Bacillati</taxon>
        <taxon>Bacillota</taxon>
        <taxon>Clostridia</taxon>
        <taxon>Eubacteriales</taxon>
        <taxon>Clostridiaceae</taxon>
        <taxon>Lactonifactor</taxon>
    </lineage>
</organism>
<reference evidence="1 2" key="1">
    <citation type="submission" date="2016-11" db="EMBL/GenBank/DDBJ databases">
        <authorList>
            <person name="Jaros S."/>
            <person name="Januszkiewicz K."/>
            <person name="Wedrychowicz H."/>
        </authorList>
    </citation>
    <scope>NUCLEOTIDE SEQUENCE [LARGE SCALE GENOMIC DNA]</scope>
    <source>
        <strain evidence="1 2">DSM 17459</strain>
    </source>
</reference>